<organism evidence="1 2">
    <name type="scientific">Macroventuria anomochaeta</name>
    <dbReference type="NCBI Taxonomy" id="301207"/>
    <lineage>
        <taxon>Eukaryota</taxon>
        <taxon>Fungi</taxon>
        <taxon>Dikarya</taxon>
        <taxon>Ascomycota</taxon>
        <taxon>Pezizomycotina</taxon>
        <taxon>Dothideomycetes</taxon>
        <taxon>Pleosporomycetidae</taxon>
        <taxon>Pleosporales</taxon>
        <taxon>Pleosporineae</taxon>
        <taxon>Didymellaceae</taxon>
        <taxon>Macroventuria</taxon>
    </lineage>
</organism>
<evidence type="ECO:0000313" key="2">
    <source>
        <dbReference type="Proteomes" id="UP000799754"/>
    </source>
</evidence>
<name>A0ACB6S5A4_9PLEO</name>
<evidence type="ECO:0000313" key="1">
    <source>
        <dbReference type="EMBL" id="KAF2629224.1"/>
    </source>
</evidence>
<dbReference type="EMBL" id="MU006710">
    <property type="protein sequence ID" value="KAF2629224.1"/>
    <property type="molecule type" value="Genomic_DNA"/>
</dbReference>
<proteinExistence type="predicted"/>
<keyword evidence="2" id="KW-1185">Reference proteome</keyword>
<reference evidence="1" key="1">
    <citation type="journal article" date="2020" name="Stud. Mycol.">
        <title>101 Dothideomycetes genomes: a test case for predicting lifestyles and emergence of pathogens.</title>
        <authorList>
            <person name="Haridas S."/>
            <person name="Albert R."/>
            <person name="Binder M."/>
            <person name="Bloem J."/>
            <person name="Labutti K."/>
            <person name="Salamov A."/>
            <person name="Andreopoulos B."/>
            <person name="Baker S."/>
            <person name="Barry K."/>
            <person name="Bills G."/>
            <person name="Bluhm B."/>
            <person name="Cannon C."/>
            <person name="Castanera R."/>
            <person name="Culley D."/>
            <person name="Daum C."/>
            <person name="Ezra D."/>
            <person name="Gonzalez J."/>
            <person name="Henrissat B."/>
            <person name="Kuo A."/>
            <person name="Liang C."/>
            <person name="Lipzen A."/>
            <person name="Lutzoni F."/>
            <person name="Magnuson J."/>
            <person name="Mondo S."/>
            <person name="Nolan M."/>
            <person name="Ohm R."/>
            <person name="Pangilinan J."/>
            <person name="Park H.-J."/>
            <person name="Ramirez L."/>
            <person name="Alfaro M."/>
            <person name="Sun H."/>
            <person name="Tritt A."/>
            <person name="Yoshinaga Y."/>
            <person name="Zwiers L.-H."/>
            <person name="Turgeon B."/>
            <person name="Goodwin S."/>
            <person name="Spatafora J."/>
            <person name="Crous P."/>
            <person name="Grigoriev I."/>
        </authorList>
    </citation>
    <scope>NUCLEOTIDE SEQUENCE</scope>
    <source>
        <strain evidence="1">CBS 525.71</strain>
    </source>
</reference>
<gene>
    <name evidence="1" type="ORF">BU25DRAFT_389235</name>
</gene>
<accession>A0ACB6S5A4</accession>
<protein>
    <submittedName>
        <fullName evidence="1">Uncharacterized protein</fullName>
    </submittedName>
</protein>
<sequence length="290" mass="32489">MDPSHQHGAYAFLPYLPSTPHADPPFFNIKHTSTWTYCGPLLTPPHLPSSLQAWSSIAVTPPSALLTRLIPLLTFLEDFLIAAGVQHYWLTLRATTPTKEYDVPRWHVDDDFFGESKKGKGAGRQSREGGWKLCTTLVGPSTLFLRQSRNAAALRILRDTKRKESEKRPHVCSSIRCAGCFDTGEAVRRTCATSFAGEDVVQAEYGEVAFFRIGEEAGAVHSEPPCGMDRLFVNIVPGTEDELRRLMCRYGMSFPRAWSLGLPSHPVSVDELRDGKYDVEIRQHDEQRTD</sequence>
<comment type="caution">
    <text evidence="1">The sequence shown here is derived from an EMBL/GenBank/DDBJ whole genome shotgun (WGS) entry which is preliminary data.</text>
</comment>
<dbReference type="Proteomes" id="UP000799754">
    <property type="component" value="Unassembled WGS sequence"/>
</dbReference>